<evidence type="ECO:0000313" key="3">
    <source>
        <dbReference type="EMBL" id="MIV43942.1"/>
    </source>
</evidence>
<organism evidence="4">
    <name type="scientific">Salmonella enterica</name>
    <name type="common">Salmonella choleraesuis</name>
    <dbReference type="NCBI Taxonomy" id="28901"/>
    <lineage>
        <taxon>Bacteria</taxon>
        <taxon>Pseudomonadati</taxon>
        <taxon>Pseudomonadota</taxon>
        <taxon>Gammaproteobacteria</taxon>
        <taxon>Enterobacterales</taxon>
        <taxon>Enterobacteriaceae</taxon>
        <taxon>Salmonella</taxon>
    </lineage>
</organism>
<dbReference type="Proteomes" id="UP000885283">
    <property type="component" value="Unassembled WGS sequence"/>
</dbReference>
<comment type="caution">
    <text evidence="4">The sequence shown here is derived from an EMBL/GenBank/DDBJ whole genome shotgun (WGS) entry which is preliminary data.</text>
</comment>
<dbReference type="EMBL" id="AAACVH010000004">
    <property type="protein sequence ID" value="EAA8664258.1"/>
    <property type="molecule type" value="Genomic_DNA"/>
</dbReference>
<dbReference type="Proteomes" id="UP000839834">
    <property type="component" value="Unassembled WGS sequence"/>
</dbReference>
<proteinExistence type="predicted"/>
<protein>
    <submittedName>
        <fullName evidence="4">Uncharacterized protein</fullName>
    </submittedName>
</protein>
<sequence>MNFSNTKKDGLTKKCLVRAFKVNTASTDILFDQILKSKSFKVDTVIKISTKKHLMLKAFETDNNCHYLHVALYNPKAQVSITPLKKAASDLLDVENLDDLHAFLIVKDNRIASLMQISTNWCEVKIAKIFKEFGISVTPTAILQKNVIKKIKDDKLKALHLNIDVEESDFVKTPGLLASIFQKEPKVKAKGISGHLTINAKGNAELAQSIENDPANWVDDLDSDFYIETKKGDKFYGDDLKLTKTYFTVPYGSKSINAKYAKEILGDFVAKEL</sequence>
<gene>
    <name evidence="3" type="ORF">A7E06_10415</name>
    <name evidence="4" type="ORF">A7S51_14015</name>
    <name evidence="2" type="ORF">KO51_08370</name>
    <name evidence="1" type="ORF">NL99_04025</name>
</gene>
<dbReference type="AlphaFoldDB" id="A0A3F3IXX9"/>
<evidence type="ECO:0000313" key="4">
    <source>
        <dbReference type="EMBL" id="OHJ51418.1"/>
    </source>
</evidence>
<name>A0A3F3IXX9_SALER</name>
<evidence type="ECO:0000313" key="2">
    <source>
        <dbReference type="EMBL" id="MIK91590.1"/>
    </source>
</evidence>
<dbReference type="Proteomes" id="UP000866740">
    <property type="component" value="Unassembled WGS sequence"/>
</dbReference>
<reference evidence="1" key="2">
    <citation type="submission" date="2018-08" db="EMBL/GenBank/DDBJ databases">
        <authorList>
            <consortium name="GenomeTrakr network: Whole genome sequencing for foodborne pathogen traceback"/>
        </authorList>
    </citation>
    <scope>NUCLEOTIDE SEQUENCE [LARGE SCALE GENOMIC DNA]</scope>
    <source>
        <strain evidence="3">CFSAN048114</strain>
        <strain evidence="2">FLUFL-1338</strain>
        <strain evidence="1">FLUFL-367</strain>
    </source>
</reference>
<dbReference type="EMBL" id="RSUV01000006">
    <property type="protein sequence ID" value="MIV43942.1"/>
    <property type="molecule type" value="Genomic_DNA"/>
</dbReference>
<accession>A0A3F3IXX9</accession>
<dbReference type="EMBL" id="RSMR01000006">
    <property type="protein sequence ID" value="MIK91590.1"/>
    <property type="molecule type" value="Genomic_DNA"/>
</dbReference>
<dbReference type="EMBL" id="MLTE01000009">
    <property type="protein sequence ID" value="OHJ51418.1"/>
    <property type="molecule type" value="Genomic_DNA"/>
</dbReference>
<reference evidence="4" key="1">
    <citation type="submission" date="2016-09" db="EMBL/GenBank/DDBJ databases">
        <title>Whole genome sequencing of Salmonella enterica.</title>
        <authorList>
            <person name="Bell R."/>
        </authorList>
    </citation>
    <scope>NUCLEOTIDE SEQUENCE [LARGE SCALE GENOMIC DNA]</scope>
    <source>
        <strain evidence="4">CFSAN044929</strain>
    </source>
</reference>
<evidence type="ECO:0000313" key="1">
    <source>
        <dbReference type="EMBL" id="EAA8664258.1"/>
    </source>
</evidence>
<dbReference type="Proteomes" id="UP000839530">
    <property type="component" value="Unassembled WGS sequence"/>
</dbReference>